<dbReference type="AlphaFoldDB" id="A0A2S0RFD3"/>
<gene>
    <name evidence="1" type="ORF">HYN48_11410</name>
</gene>
<dbReference type="Pfam" id="PF04134">
    <property type="entry name" value="DCC1-like"/>
    <property type="match status" value="1"/>
</dbReference>
<evidence type="ECO:0000313" key="2">
    <source>
        <dbReference type="Proteomes" id="UP000244193"/>
    </source>
</evidence>
<dbReference type="GO" id="GO:0015035">
    <property type="term" value="F:protein-disulfide reductase activity"/>
    <property type="evidence" value="ECO:0007669"/>
    <property type="project" value="InterPro"/>
</dbReference>
<sequence length="136" mass="15609">MNLPTGKKIILFDGVCNLCNRMVRYVIAHDKRDVFRFVPLQSDLGREILTHIGIDGSHFDSVVLYEPGKAYFRKSAAAIEIAKEFGGLFHLSAIFKLIPAPLRNSLYDYIAKNRYKRYGKQDRCMVPTPELRAKFL</sequence>
<reference evidence="1 2" key="1">
    <citation type="submission" date="2018-04" db="EMBL/GenBank/DDBJ databases">
        <title>Genome sequencing of Flavobacterium sp. HYN0048.</title>
        <authorList>
            <person name="Yi H."/>
            <person name="Baek C."/>
        </authorList>
    </citation>
    <scope>NUCLEOTIDE SEQUENCE [LARGE SCALE GENOMIC DNA]</scope>
    <source>
        <strain evidence="1 2">HYN0048</strain>
    </source>
</reference>
<dbReference type="KEGG" id="fmg:HYN48_11410"/>
<protein>
    <submittedName>
        <fullName evidence="1">Thiol-disulfide oxidoreductase</fullName>
    </submittedName>
</protein>
<dbReference type="Proteomes" id="UP000244193">
    <property type="component" value="Chromosome"/>
</dbReference>
<dbReference type="OrthoDB" id="9785438at2"/>
<proteinExistence type="predicted"/>
<keyword evidence="2" id="KW-1185">Reference proteome</keyword>
<dbReference type="EMBL" id="CP028811">
    <property type="protein sequence ID" value="AWA30647.1"/>
    <property type="molecule type" value="Genomic_DNA"/>
</dbReference>
<dbReference type="InterPro" id="IPR052927">
    <property type="entry name" value="DCC_oxidoreductase"/>
</dbReference>
<dbReference type="RefSeq" id="WP_108371827.1">
    <property type="nucleotide sequence ID" value="NZ_CP028811.1"/>
</dbReference>
<dbReference type="PANTHER" id="PTHR33639">
    <property type="entry name" value="THIOL-DISULFIDE OXIDOREDUCTASE DCC"/>
    <property type="match status" value="1"/>
</dbReference>
<accession>A0A2S0RFD3</accession>
<dbReference type="PANTHER" id="PTHR33639:SF2">
    <property type="entry name" value="DUF393 DOMAIN-CONTAINING PROTEIN"/>
    <property type="match status" value="1"/>
</dbReference>
<dbReference type="InterPro" id="IPR007263">
    <property type="entry name" value="DCC1-like"/>
</dbReference>
<name>A0A2S0RFD3_9FLAO</name>
<organism evidence="1 2">
    <name type="scientific">Flavobacterium magnum</name>
    <dbReference type="NCBI Taxonomy" id="2162713"/>
    <lineage>
        <taxon>Bacteria</taxon>
        <taxon>Pseudomonadati</taxon>
        <taxon>Bacteroidota</taxon>
        <taxon>Flavobacteriia</taxon>
        <taxon>Flavobacteriales</taxon>
        <taxon>Flavobacteriaceae</taxon>
        <taxon>Flavobacterium</taxon>
    </lineage>
</organism>
<evidence type="ECO:0000313" key="1">
    <source>
        <dbReference type="EMBL" id="AWA30647.1"/>
    </source>
</evidence>